<dbReference type="Proteomes" id="UP000031668">
    <property type="component" value="Unassembled WGS sequence"/>
</dbReference>
<protein>
    <submittedName>
        <fullName evidence="1">Uncharacterized protein</fullName>
    </submittedName>
</protein>
<comment type="caution">
    <text evidence="1">The sequence shown here is derived from an EMBL/GenBank/DDBJ whole genome shotgun (WGS) entry which is preliminary data.</text>
</comment>
<sequence>MARKMNKEIQVFSRKTGLSTWLFRFELLAESEEWSQTKQSSLLPTYCDDDVLTEYQKSGISSHPPSEKKLVLIKTWMNNLQSGQDTLSSDLTLFNSMKMAPGQNIFQYKSDLENTLKEAKPMLSETDRNFFYKSKNTILSPACGIGSIESDGNL</sequence>
<evidence type="ECO:0000313" key="2">
    <source>
        <dbReference type="Proteomes" id="UP000031668"/>
    </source>
</evidence>
<reference evidence="1 2" key="1">
    <citation type="journal article" date="2014" name="Genome Biol. Evol.">
        <title>The genome of the myxosporean Thelohanellus kitauei shows adaptations to nutrient acquisition within its fish host.</title>
        <authorList>
            <person name="Yang Y."/>
            <person name="Xiong J."/>
            <person name="Zhou Z."/>
            <person name="Huo F."/>
            <person name="Miao W."/>
            <person name="Ran C."/>
            <person name="Liu Y."/>
            <person name="Zhang J."/>
            <person name="Feng J."/>
            <person name="Wang M."/>
            <person name="Wang M."/>
            <person name="Wang L."/>
            <person name="Yao B."/>
        </authorList>
    </citation>
    <scope>NUCLEOTIDE SEQUENCE [LARGE SCALE GENOMIC DNA]</scope>
    <source>
        <strain evidence="1">Wuqing</strain>
    </source>
</reference>
<gene>
    <name evidence="1" type="ORF">RF11_09189</name>
</gene>
<organism evidence="1 2">
    <name type="scientific">Thelohanellus kitauei</name>
    <name type="common">Myxosporean</name>
    <dbReference type="NCBI Taxonomy" id="669202"/>
    <lineage>
        <taxon>Eukaryota</taxon>
        <taxon>Metazoa</taxon>
        <taxon>Cnidaria</taxon>
        <taxon>Myxozoa</taxon>
        <taxon>Myxosporea</taxon>
        <taxon>Bivalvulida</taxon>
        <taxon>Platysporina</taxon>
        <taxon>Myxobolidae</taxon>
        <taxon>Thelohanellus</taxon>
    </lineage>
</organism>
<dbReference type="EMBL" id="JWZT01001836">
    <property type="protein sequence ID" value="KII71169.1"/>
    <property type="molecule type" value="Genomic_DNA"/>
</dbReference>
<name>A0A0C2J066_THEKT</name>
<accession>A0A0C2J066</accession>
<proteinExistence type="predicted"/>
<evidence type="ECO:0000313" key="1">
    <source>
        <dbReference type="EMBL" id="KII71169.1"/>
    </source>
</evidence>
<dbReference type="AlphaFoldDB" id="A0A0C2J066"/>
<keyword evidence="2" id="KW-1185">Reference proteome</keyword>